<dbReference type="PANTHER" id="PTHR21712">
    <property type="entry name" value="PRE-RRNA-PROCESSING PROTEIN FHL1"/>
    <property type="match status" value="1"/>
</dbReference>
<proteinExistence type="predicted"/>
<sequence length="156" mass="17770">MVTEEMNPNQQREDSPTASEETQMDMEGGVRIHDDDPRITRVGFAKIDHTVMEGANLPAPAQPTLYIRKYSVNLGRRSKSQDNDVDLGDSMNISRQHASICYNFQKGHWELFVKGKNGLFHNRKPAPYQSPPIRLRSGDMIHIAAHVLTWTEAQRQ</sequence>
<gene>
    <name evidence="4" type="ORF">PPROV_000024900</name>
</gene>
<dbReference type="InterPro" id="IPR008984">
    <property type="entry name" value="SMAD_FHA_dom_sf"/>
</dbReference>
<evidence type="ECO:0000256" key="1">
    <source>
        <dbReference type="ARBA" id="ARBA00023242"/>
    </source>
</evidence>
<keyword evidence="1" id="KW-0539">Nucleus</keyword>
<dbReference type="EMBL" id="BNJQ01000001">
    <property type="protein sequence ID" value="GHP01493.1"/>
    <property type="molecule type" value="Genomic_DNA"/>
</dbReference>
<dbReference type="PANTHER" id="PTHR21712:SF29">
    <property type="entry name" value="PRE-RRNA-PROCESSING PROTEIN FHL1"/>
    <property type="match status" value="1"/>
</dbReference>
<dbReference type="GO" id="GO:0005634">
    <property type="term" value="C:nucleus"/>
    <property type="evidence" value="ECO:0007669"/>
    <property type="project" value="TreeGrafter"/>
</dbReference>
<comment type="caution">
    <text evidence="4">The sequence shown here is derived from an EMBL/GenBank/DDBJ whole genome shotgun (WGS) entry which is preliminary data.</text>
</comment>
<feature type="region of interest" description="Disordered" evidence="2">
    <location>
        <begin position="1"/>
        <end position="34"/>
    </location>
</feature>
<dbReference type="OrthoDB" id="691130at2759"/>
<protein>
    <submittedName>
        <fullName evidence="4">Transcription factor</fullName>
    </submittedName>
</protein>
<accession>A0A830H5F2</accession>
<dbReference type="PROSITE" id="PS50006">
    <property type="entry name" value="FHA_DOMAIN"/>
    <property type="match status" value="1"/>
</dbReference>
<dbReference type="AlphaFoldDB" id="A0A830H5F2"/>
<evidence type="ECO:0000259" key="3">
    <source>
        <dbReference type="PROSITE" id="PS50006"/>
    </source>
</evidence>
<dbReference type="Gene3D" id="2.60.200.20">
    <property type="match status" value="1"/>
</dbReference>
<organism evidence="4 5">
    <name type="scientific">Pycnococcus provasolii</name>
    <dbReference type="NCBI Taxonomy" id="41880"/>
    <lineage>
        <taxon>Eukaryota</taxon>
        <taxon>Viridiplantae</taxon>
        <taxon>Chlorophyta</taxon>
        <taxon>Pseudoscourfieldiophyceae</taxon>
        <taxon>Pseudoscourfieldiales</taxon>
        <taxon>Pycnococcaceae</taxon>
        <taxon>Pycnococcus</taxon>
    </lineage>
</organism>
<dbReference type="GO" id="GO:0060962">
    <property type="term" value="P:regulation of ribosomal protein gene transcription by RNA polymerase II"/>
    <property type="evidence" value="ECO:0007669"/>
    <property type="project" value="InterPro"/>
</dbReference>
<evidence type="ECO:0000256" key="2">
    <source>
        <dbReference type="SAM" id="MobiDB-lite"/>
    </source>
</evidence>
<dbReference type="GO" id="GO:0043565">
    <property type="term" value="F:sequence-specific DNA binding"/>
    <property type="evidence" value="ECO:0007669"/>
    <property type="project" value="TreeGrafter"/>
</dbReference>
<reference evidence="4" key="1">
    <citation type="submission" date="2020-10" db="EMBL/GenBank/DDBJ databases">
        <title>Unveiling of a novel bifunctional photoreceptor, Dualchrome1, isolated from a cosmopolitan green alga.</title>
        <authorList>
            <person name="Suzuki S."/>
            <person name="Kawachi M."/>
        </authorList>
    </citation>
    <scope>NUCLEOTIDE SEQUENCE</scope>
    <source>
        <strain evidence="4">NIES 2893</strain>
    </source>
</reference>
<feature type="domain" description="FHA" evidence="3">
    <location>
        <begin position="72"/>
        <end position="126"/>
    </location>
</feature>
<evidence type="ECO:0000313" key="4">
    <source>
        <dbReference type="EMBL" id="GHP01493.1"/>
    </source>
</evidence>
<name>A0A830H5F2_9CHLO</name>
<dbReference type="Proteomes" id="UP000660262">
    <property type="component" value="Unassembled WGS sequence"/>
</dbReference>
<keyword evidence="5" id="KW-1185">Reference proteome</keyword>
<dbReference type="InterPro" id="IPR045178">
    <property type="entry name" value="Fhl1/FHA1"/>
</dbReference>
<dbReference type="InterPro" id="IPR000253">
    <property type="entry name" value="FHA_dom"/>
</dbReference>
<feature type="compositionally biased region" description="Polar residues" evidence="2">
    <location>
        <begin position="1"/>
        <end position="21"/>
    </location>
</feature>
<dbReference type="CDD" id="cd22701">
    <property type="entry name" value="FHA_FKH1-like"/>
    <property type="match status" value="1"/>
</dbReference>
<evidence type="ECO:0000313" key="5">
    <source>
        <dbReference type="Proteomes" id="UP000660262"/>
    </source>
</evidence>
<dbReference type="Pfam" id="PF00498">
    <property type="entry name" value="FHA"/>
    <property type="match status" value="1"/>
</dbReference>
<dbReference type="SUPFAM" id="SSF49879">
    <property type="entry name" value="SMAD/FHA domain"/>
    <property type="match status" value="1"/>
</dbReference>